<accession>A0A445A4V4</accession>
<proteinExistence type="predicted"/>
<evidence type="ECO:0000313" key="1">
    <source>
        <dbReference type="EMBL" id="RYR21385.1"/>
    </source>
</evidence>
<dbReference type="EMBL" id="SDMP01000013">
    <property type="protein sequence ID" value="RYR21385.1"/>
    <property type="molecule type" value="Genomic_DNA"/>
</dbReference>
<organism evidence="1 2">
    <name type="scientific">Arachis hypogaea</name>
    <name type="common">Peanut</name>
    <dbReference type="NCBI Taxonomy" id="3818"/>
    <lineage>
        <taxon>Eukaryota</taxon>
        <taxon>Viridiplantae</taxon>
        <taxon>Streptophyta</taxon>
        <taxon>Embryophyta</taxon>
        <taxon>Tracheophyta</taxon>
        <taxon>Spermatophyta</taxon>
        <taxon>Magnoliopsida</taxon>
        <taxon>eudicotyledons</taxon>
        <taxon>Gunneridae</taxon>
        <taxon>Pentapetalae</taxon>
        <taxon>rosids</taxon>
        <taxon>fabids</taxon>
        <taxon>Fabales</taxon>
        <taxon>Fabaceae</taxon>
        <taxon>Papilionoideae</taxon>
        <taxon>50 kb inversion clade</taxon>
        <taxon>dalbergioids sensu lato</taxon>
        <taxon>Dalbergieae</taxon>
        <taxon>Pterocarpus clade</taxon>
        <taxon>Arachis</taxon>
    </lineage>
</organism>
<dbReference type="AlphaFoldDB" id="A0A445A4V4"/>
<protein>
    <submittedName>
        <fullName evidence="1">Uncharacterized protein</fullName>
    </submittedName>
</protein>
<keyword evidence="2" id="KW-1185">Reference proteome</keyword>
<comment type="caution">
    <text evidence="1">The sequence shown here is derived from an EMBL/GenBank/DDBJ whole genome shotgun (WGS) entry which is preliminary data.</text>
</comment>
<gene>
    <name evidence="1" type="ORF">Ahy_B03g066663</name>
</gene>
<sequence length="30" mass="3112">MAIGDTHLPPPLGRVYDNPGGCSNAVRVTC</sequence>
<evidence type="ECO:0000313" key="2">
    <source>
        <dbReference type="Proteomes" id="UP000289738"/>
    </source>
</evidence>
<reference evidence="1 2" key="1">
    <citation type="submission" date="2019-01" db="EMBL/GenBank/DDBJ databases">
        <title>Sequencing of cultivated peanut Arachis hypogaea provides insights into genome evolution and oil improvement.</title>
        <authorList>
            <person name="Chen X."/>
        </authorList>
    </citation>
    <scope>NUCLEOTIDE SEQUENCE [LARGE SCALE GENOMIC DNA]</scope>
    <source>
        <strain evidence="2">cv. Fuhuasheng</strain>
        <tissue evidence="1">Leaves</tissue>
    </source>
</reference>
<dbReference type="Proteomes" id="UP000289738">
    <property type="component" value="Chromosome B03"/>
</dbReference>
<name>A0A445A4V4_ARAHY</name>